<dbReference type="EMBL" id="FNRY01000001">
    <property type="protein sequence ID" value="SEB87980.1"/>
    <property type="molecule type" value="Genomic_DNA"/>
</dbReference>
<dbReference type="PANTHER" id="PTHR43762:SF1">
    <property type="entry name" value="D-ARABINONO-1,4-LACTONE OXIDASE"/>
    <property type="match status" value="1"/>
</dbReference>
<dbReference type="RefSeq" id="WP_342706625.1">
    <property type="nucleotide sequence ID" value="NZ_FNRY01000001.1"/>
</dbReference>
<dbReference type="AlphaFoldDB" id="A0A1H4MXS2"/>
<dbReference type="PANTHER" id="PTHR43762">
    <property type="entry name" value="L-GULONOLACTONE OXIDASE"/>
    <property type="match status" value="1"/>
</dbReference>
<dbReference type="Gene3D" id="3.30.43.10">
    <property type="entry name" value="Uridine Diphospho-n-acetylenolpyruvylglucosamine Reductase, domain 2"/>
    <property type="match status" value="1"/>
</dbReference>
<dbReference type="GO" id="GO:0003885">
    <property type="term" value="F:D-arabinono-1,4-lactone oxidase activity"/>
    <property type="evidence" value="ECO:0007669"/>
    <property type="project" value="InterPro"/>
</dbReference>
<proteinExistence type="predicted"/>
<dbReference type="Gene3D" id="3.30.70.2530">
    <property type="match status" value="1"/>
</dbReference>
<dbReference type="Gene3D" id="3.30.70.2520">
    <property type="match status" value="1"/>
</dbReference>
<dbReference type="GO" id="GO:0016020">
    <property type="term" value="C:membrane"/>
    <property type="evidence" value="ECO:0007669"/>
    <property type="project" value="InterPro"/>
</dbReference>
<dbReference type="Proteomes" id="UP000199183">
    <property type="component" value="Unassembled WGS sequence"/>
</dbReference>
<dbReference type="STRING" id="640635.SAMN04489806_2020"/>
<dbReference type="InterPro" id="IPR007173">
    <property type="entry name" value="ALO_C"/>
</dbReference>
<dbReference type="InterPro" id="IPR016166">
    <property type="entry name" value="FAD-bd_PCMH"/>
</dbReference>
<evidence type="ECO:0000313" key="3">
    <source>
        <dbReference type="EMBL" id="SEB87980.1"/>
    </source>
</evidence>
<dbReference type="PROSITE" id="PS51387">
    <property type="entry name" value="FAD_PCMH"/>
    <property type="match status" value="1"/>
</dbReference>
<dbReference type="GO" id="GO:0080049">
    <property type="term" value="F:L-gulono-1,4-lactone dehydrogenase activity"/>
    <property type="evidence" value="ECO:0007669"/>
    <property type="project" value="TreeGrafter"/>
</dbReference>
<gene>
    <name evidence="3" type="ORF">SAMN04489806_2020</name>
</gene>
<dbReference type="GO" id="GO:0071949">
    <property type="term" value="F:FAD binding"/>
    <property type="evidence" value="ECO:0007669"/>
    <property type="project" value="InterPro"/>
</dbReference>
<evidence type="ECO:0000256" key="1">
    <source>
        <dbReference type="ARBA" id="ARBA00023002"/>
    </source>
</evidence>
<dbReference type="Gene3D" id="1.10.45.10">
    <property type="entry name" value="Vanillyl-alcohol Oxidase, Chain A, domain 4"/>
    <property type="match status" value="1"/>
</dbReference>
<dbReference type="InterPro" id="IPR036318">
    <property type="entry name" value="FAD-bd_PCMH-like_sf"/>
</dbReference>
<protein>
    <submittedName>
        <fullName evidence="3">Xylitol oxidase</fullName>
    </submittedName>
</protein>
<accession>A0A1H4MXS2</accession>
<dbReference type="InterPro" id="IPR016167">
    <property type="entry name" value="FAD-bd_PCMH_sub1"/>
</dbReference>
<dbReference type="InterPro" id="IPR016169">
    <property type="entry name" value="FAD-bd_PCMH_sub2"/>
</dbReference>
<evidence type="ECO:0000259" key="2">
    <source>
        <dbReference type="PROSITE" id="PS51387"/>
    </source>
</evidence>
<dbReference type="SUPFAM" id="SSF56176">
    <property type="entry name" value="FAD-binding/transporter-associated domain-like"/>
    <property type="match status" value="1"/>
</dbReference>
<dbReference type="Gene3D" id="3.30.465.10">
    <property type="match status" value="1"/>
</dbReference>
<feature type="domain" description="FAD-binding PCMH-type" evidence="2">
    <location>
        <begin position="13"/>
        <end position="177"/>
    </location>
</feature>
<dbReference type="Pfam" id="PF04030">
    <property type="entry name" value="ALO"/>
    <property type="match status" value="1"/>
</dbReference>
<keyword evidence="4" id="KW-1185">Reference proteome</keyword>
<keyword evidence="1" id="KW-0560">Oxidoreductase</keyword>
<sequence length="421" mass="45483">MIAEIGRNWAGNLAFTAERLVSPANVDEVRLALAAASRARAVGTRHSFNTIADTPGLLLSTARLTDAPVIDETARTVTVGAGVRYGELGRELEAAGWALANLASLPHISVAGAIATGTHGSGDGVRSLAAAVAGLEFVTAAGEVVTLRRGDADFDGAVVSLGALGIVTRVTLDIEPSFHVAQHVFEQLPLQNALENLDAVTGAAYSVSLFTTWRDPDTIDMAWLKRRADAATGVPATLLGARPATIARHPLPGLPGDICTTQLGEAGAWIDRLPHFRLDFTPSNGDELQTEYLVPRDRAVEALRHVRELSAQIAPLLLVNEIRTVAADELWLSPAYRQDVVGLHFTWQSRQAEVERLLVDLEQRLLPLAARPHWGKLFMADAVALREAYPRLDDFRALADRYDPQHVFRNRFLDAVFGDEG</sequence>
<evidence type="ECO:0000313" key="4">
    <source>
        <dbReference type="Proteomes" id="UP000199183"/>
    </source>
</evidence>
<dbReference type="Pfam" id="PF01565">
    <property type="entry name" value="FAD_binding_4"/>
    <property type="match status" value="1"/>
</dbReference>
<reference evidence="3 4" key="1">
    <citation type="submission" date="2016-10" db="EMBL/GenBank/DDBJ databases">
        <authorList>
            <person name="de Groot N.N."/>
        </authorList>
    </citation>
    <scope>NUCLEOTIDE SEQUENCE [LARGE SCALE GENOMIC DNA]</scope>
    <source>
        <strain evidence="3 4">DSM 21799</strain>
    </source>
</reference>
<dbReference type="InterPro" id="IPR016171">
    <property type="entry name" value="Vanillyl_alc_oxidase_C-sub2"/>
</dbReference>
<dbReference type="InterPro" id="IPR006094">
    <property type="entry name" value="Oxid_FAD_bind_N"/>
</dbReference>
<name>A0A1H4MXS2_9MICO</name>
<dbReference type="PIRSF" id="PIRSF000136">
    <property type="entry name" value="LGO_GLO"/>
    <property type="match status" value="1"/>
</dbReference>
<dbReference type="InterPro" id="IPR010031">
    <property type="entry name" value="FAD_lactone_oxidase-like"/>
</dbReference>
<organism evidence="3 4">
    <name type="scientific">Paramicrobacterium humi</name>
    <dbReference type="NCBI Taxonomy" id="640635"/>
    <lineage>
        <taxon>Bacteria</taxon>
        <taxon>Bacillati</taxon>
        <taxon>Actinomycetota</taxon>
        <taxon>Actinomycetes</taxon>
        <taxon>Micrococcales</taxon>
        <taxon>Microbacteriaceae</taxon>
        <taxon>Paramicrobacterium</taxon>
    </lineage>
</organism>